<comment type="caution">
    <text evidence="2">The sequence shown here is derived from an EMBL/GenBank/DDBJ whole genome shotgun (WGS) entry which is preliminary data.</text>
</comment>
<dbReference type="Gene3D" id="3.90.1200.10">
    <property type="match status" value="1"/>
</dbReference>
<name>A0A5M3MQD5_CONPW</name>
<dbReference type="PANTHER" id="PTHR21310:SF55">
    <property type="entry name" value="AMINOGLYCOSIDE PHOSPHOTRANSFERASE DOMAIN-CONTAINING PROTEIN"/>
    <property type="match status" value="1"/>
</dbReference>
<dbReference type="EMBL" id="JH711578">
    <property type="protein sequence ID" value="EIW81392.1"/>
    <property type="molecule type" value="Genomic_DNA"/>
</dbReference>
<proteinExistence type="predicted"/>
<dbReference type="InterPro" id="IPR011009">
    <property type="entry name" value="Kinase-like_dom_sf"/>
</dbReference>
<dbReference type="InterPro" id="IPR051678">
    <property type="entry name" value="AGP_Transferase"/>
</dbReference>
<keyword evidence="3" id="KW-1185">Reference proteome</keyword>
<sequence length="296" mass="32376">MTPLHQDPLPCPPISPPSSTLTSSLCFFIHEWVLKPLSNWYCEIRGIPRQFAVFPLPFGLILKSCPNLREQEGLAMNLARAMGVPAPKFISYGDPPPSYRDTAFPSLLMTRLPGKVLDQSGGNVGLEGVKEDLVRILTLMRRFESPWGDAVCGIDGGPVYGPLVPAGPLPPSADEAEFYKAFKCYVDFASKDASSQDAHAAAERFFALPRHAIVFTHGDLNSHNILVNANGRITGIVDWEAAAWLPDYWEVSIAAVYSRRPWSAFMSEGVTSGAYAEEVKGYRGVFQLTADTLSIG</sequence>
<feature type="domain" description="Aminoglycoside phosphotransferase" evidence="1">
    <location>
        <begin position="75"/>
        <end position="266"/>
    </location>
</feature>
<dbReference type="Pfam" id="PF01636">
    <property type="entry name" value="APH"/>
    <property type="match status" value="1"/>
</dbReference>
<dbReference type="InterPro" id="IPR002575">
    <property type="entry name" value="Aminoglycoside_PTrfase"/>
</dbReference>
<dbReference type="GeneID" id="19201011"/>
<reference evidence="3" key="1">
    <citation type="journal article" date="2012" name="Science">
        <title>The Paleozoic origin of enzymatic lignin decomposition reconstructed from 31 fungal genomes.</title>
        <authorList>
            <person name="Floudas D."/>
            <person name="Binder M."/>
            <person name="Riley R."/>
            <person name="Barry K."/>
            <person name="Blanchette R.A."/>
            <person name="Henrissat B."/>
            <person name="Martinez A.T."/>
            <person name="Otillar R."/>
            <person name="Spatafora J.W."/>
            <person name="Yadav J.S."/>
            <person name="Aerts A."/>
            <person name="Benoit I."/>
            <person name="Boyd A."/>
            <person name="Carlson A."/>
            <person name="Copeland A."/>
            <person name="Coutinho P.M."/>
            <person name="de Vries R.P."/>
            <person name="Ferreira P."/>
            <person name="Findley K."/>
            <person name="Foster B."/>
            <person name="Gaskell J."/>
            <person name="Glotzer D."/>
            <person name="Gorecki P."/>
            <person name="Heitman J."/>
            <person name="Hesse C."/>
            <person name="Hori C."/>
            <person name="Igarashi K."/>
            <person name="Jurgens J.A."/>
            <person name="Kallen N."/>
            <person name="Kersten P."/>
            <person name="Kohler A."/>
            <person name="Kuees U."/>
            <person name="Kumar T.K.A."/>
            <person name="Kuo A."/>
            <person name="LaButti K."/>
            <person name="Larrondo L.F."/>
            <person name="Lindquist E."/>
            <person name="Ling A."/>
            <person name="Lombard V."/>
            <person name="Lucas S."/>
            <person name="Lundell T."/>
            <person name="Martin R."/>
            <person name="McLaughlin D.J."/>
            <person name="Morgenstern I."/>
            <person name="Morin E."/>
            <person name="Murat C."/>
            <person name="Nagy L.G."/>
            <person name="Nolan M."/>
            <person name="Ohm R.A."/>
            <person name="Patyshakuliyeva A."/>
            <person name="Rokas A."/>
            <person name="Ruiz-Duenas F.J."/>
            <person name="Sabat G."/>
            <person name="Salamov A."/>
            <person name="Samejima M."/>
            <person name="Schmutz J."/>
            <person name="Slot J.C."/>
            <person name="St John F."/>
            <person name="Stenlid J."/>
            <person name="Sun H."/>
            <person name="Sun S."/>
            <person name="Syed K."/>
            <person name="Tsang A."/>
            <person name="Wiebenga A."/>
            <person name="Young D."/>
            <person name="Pisabarro A."/>
            <person name="Eastwood D.C."/>
            <person name="Martin F."/>
            <person name="Cullen D."/>
            <person name="Grigoriev I.V."/>
            <person name="Hibbett D.S."/>
        </authorList>
    </citation>
    <scope>NUCLEOTIDE SEQUENCE [LARGE SCALE GENOMIC DNA]</scope>
    <source>
        <strain evidence="3">RWD-64-598 SS2</strain>
    </source>
</reference>
<gene>
    <name evidence="2" type="ORF">CONPUDRAFT_137362</name>
</gene>
<dbReference type="PANTHER" id="PTHR21310">
    <property type="entry name" value="AMINOGLYCOSIDE PHOSPHOTRANSFERASE-RELATED-RELATED"/>
    <property type="match status" value="1"/>
</dbReference>
<dbReference type="SUPFAM" id="SSF56112">
    <property type="entry name" value="Protein kinase-like (PK-like)"/>
    <property type="match status" value="1"/>
</dbReference>
<evidence type="ECO:0000313" key="3">
    <source>
        <dbReference type="Proteomes" id="UP000053558"/>
    </source>
</evidence>
<dbReference type="RefSeq" id="XP_007768746.1">
    <property type="nucleotide sequence ID" value="XM_007770556.1"/>
</dbReference>
<dbReference type="Proteomes" id="UP000053558">
    <property type="component" value="Unassembled WGS sequence"/>
</dbReference>
<evidence type="ECO:0000313" key="2">
    <source>
        <dbReference type="EMBL" id="EIW81392.1"/>
    </source>
</evidence>
<dbReference type="AlphaFoldDB" id="A0A5M3MQD5"/>
<dbReference type="OMA" id="HNIMIGP"/>
<dbReference type="OrthoDB" id="5404599at2759"/>
<organism evidence="2 3">
    <name type="scientific">Coniophora puteana (strain RWD-64-598)</name>
    <name type="common">Brown rot fungus</name>
    <dbReference type="NCBI Taxonomy" id="741705"/>
    <lineage>
        <taxon>Eukaryota</taxon>
        <taxon>Fungi</taxon>
        <taxon>Dikarya</taxon>
        <taxon>Basidiomycota</taxon>
        <taxon>Agaricomycotina</taxon>
        <taxon>Agaricomycetes</taxon>
        <taxon>Agaricomycetidae</taxon>
        <taxon>Boletales</taxon>
        <taxon>Coniophorineae</taxon>
        <taxon>Coniophoraceae</taxon>
        <taxon>Coniophora</taxon>
    </lineage>
</organism>
<dbReference type="KEGG" id="cput:CONPUDRAFT_137362"/>
<evidence type="ECO:0000259" key="1">
    <source>
        <dbReference type="Pfam" id="PF01636"/>
    </source>
</evidence>
<protein>
    <recommendedName>
        <fullName evidence="1">Aminoglycoside phosphotransferase domain-containing protein</fullName>
    </recommendedName>
</protein>
<accession>A0A5M3MQD5</accession>